<dbReference type="AlphaFoldDB" id="A0A7W0HWL6"/>
<dbReference type="Proteomes" id="UP000530928">
    <property type="component" value="Unassembled WGS sequence"/>
</dbReference>
<evidence type="ECO:0000313" key="2">
    <source>
        <dbReference type="Proteomes" id="UP000530928"/>
    </source>
</evidence>
<organism evidence="1 2">
    <name type="scientific">Nonomuraea soli</name>
    <dbReference type="NCBI Taxonomy" id="1032476"/>
    <lineage>
        <taxon>Bacteria</taxon>
        <taxon>Bacillati</taxon>
        <taxon>Actinomycetota</taxon>
        <taxon>Actinomycetes</taxon>
        <taxon>Streptosporangiales</taxon>
        <taxon>Streptosporangiaceae</taxon>
        <taxon>Nonomuraea</taxon>
    </lineage>
</organism>
<proteinExistence type="predicted"/>
<accession>A0A7W0HWL6</accession>
<evidence type="ECO:0000313" key="1">
    <source>
        <dbReference type="EMBL" id="MBA2897986.1"/>
    </source>
</evidence>
<name>A0A7W0HWL6_9ACTN</name>
<dbReference type="EMBL" id="JACDUR010000016">
    <property type="protein sequence ID" value="MBA2897986.1"/>
    <property type="molecule type" value="Genomic_DNA"/>
</dbReference>
<keyword evidence="2" id="KW-1185">Reference proteome</keyword>
<reference evidence="1 2" key="1">
    <citation type="submission" date="2020-07" db="EMBL/GenBank/DDBJ databases">
        <title>Genomic Encyclopedia of Type Strains, Phase IV (KMG-IV): sequencing the most valuable type-strain genomes for metagenomic binning, comparative biology and taxonomic classification.</title>
        <authorList>
            <person name="Goeker M."/>
        </authorList>
    </citation>
    <scope>NUCLEOTIDE SEQUENCE [LARGE SCALE GENOMIC DNA]</scope>
    <source>
        <strain evidence="1 2">DSM 45533</strain>
    </source>
</reference>
<protein>
    <submittedName>
        <fullName evidence="1">Uncharacterized protein</fullName>
    </submittedName>
</protein>
<comment type="caution">
    <text evidence="1">The sequence shown here is derived from an EMBL/GenBank/DDBJ whole genome shotgun (WGS) entry which is preliminary data.</text>
</comment>
<dbReference type="RefSeq" id="WP_181616664.1">
    <property type="nucleotide sequence ID" value="NZ_BAABAM010000020.1"/>
</dbReference>
<gene>
    <name evidence="1" type="ORF">HNR30_009392</name>
</gene>
<sequence length="45" mass="4912">MALPSARSGEWTPQTQTKLRRLIGTVVGGARAYVRPGLTDRSRAE</sequence>